<protein>
    <recommendedName>
        <fullName evidence="4">Serine-threonine/tyrosine-protein kinase catalytic domain-containing protein</fullName>
    </recommendedName>
</protein>
<sequence>MPPNWNERLSQFILILRTAQTAAQFAPFPQVQQVTGLVLQLLESVDKVQRWKGDCECLALRALEMVSTILSESLNHGPLSLEMESRVVKLAEVLNDITRFMREQAKAPFLRRFLRQVNIQDQLDSCRVRLEDAFKLFDSTSLIGMHRSLDVLQNVAQETKNLQISLAADIRGLSGSLASANDDEGDFRVYKRSDIDLIESLETTCHGRAKAGTSQCIIRSHKAKLGGRAVVIRTYERPQSARARTRDIRNWDQILHPTLAQLLGYSKENSTTPFIILKAGEIPPSDLTYLRACIIIPEWSS</sequence>
<dbReference type="GO" id="GO:0007166">
    <property type="term" value="P:cell surface receptor signaling pathway"/>
    <property type="evidence" value="ECO:0007669"/>
    <property type="project" value="InterPro"/>
</dbReference>
<dbReference type="OrthoDB" id="3268478at2759"/>
<feature type="signal peptide" evidence="1">
    <location>
        <begin position="1"/>
        <end position="23"/>
    </location>
</feature>
<keyword evidence="1" id="KW-0732">Signal</keyword>
<dbReference type="HOGENOM" id="CLU_065190_0_0_1"/>
<gene>
    <name evidence="2" type="ORF">JAAARDRAFT_34095</name>
</gene>
<dbReference type="InterPro" id="IPR059179">
    <property type="entry name" value="MLKL-like_MCAfunc"/>
</dbReference>
<keyword evidence="3" id="KW-1185">Reference proteome</keyword>
<accession>A0A067PZR7</accession>
<dbReference type="CDD" id="cd21037">
    <property type="entry name" value="MLKL_NTD"/>
    <property type="match status" value="1"/>
</dbReference>
<name>A0A067PZR7_9AGAM</name>
<dbReference type="AlphaFoldDB" id="A0A067PZR7"/>
<proteinExistence type="predicted"/>
<evidence type="ECO:0000313" key="3">
    <source>
        <dbReference type="Proteomes" id="UP000027265"/>
    </source>
</evidence>
<dbReference type="Gene3D" id="1.20.930.20">
    <property type="entry name" value="Adaptor protein Cbl, N-terminal domain"/>
    <property type="match status" value="1"/>
</dbReference>
<evidence type="ECO:0000313" key="2">
    <source>
        <dbReference type="EMBL" id="KDQ59370.1"/>
    </source>
</evidence>
<reference evidence="3" key="1">
    <citation type="journal article" date="2014" name="Proc. Natl. Acad. Sci. U.S.A.">
        <title>Extensive sampling of basidiomycete genomes demonstrates inadequacy of the white-rot/brown-rot paradigm for wood decay fungi.</title>
        <authorList>
            <person name="Riley R."/>
            <person name="Salamov A.A."/>
            <person name="Brown D.W."/>
            <person name="Nagy L.G."/>
            <person name="Floudas D."/>
            <person name="Held B.W."/>
            <person name="Levasseur A."/>
            <person name="Lombard V."/>
            <person name="Morin E."/>
            <person name="Otillar R."/>
            <person name="Lindquist E.A."/>
            <person name="Sun H."/>
            <person name="LaButti K.M."/>
            <person name="Schmutz J."/>
            <person name="Jabbour D."/>
            <person name="Luo H."/>
            <person name="Baker S.E."/>
            <person name="Pisabarro A.G."/>
            <person name="Walton J.D."/>
            <person name="Blanchette R.A."/>
            <person name="Henrissat B."/>
            <person name="Martin F."/>
            <person name="Cullen D."/>
            <person name="Hibbett D.S."/>
            <person name="Grigoriev I.V."/>
        </authorList>
    </citation>
    <scope>NUCLEOTIDE SEQUENCE [LARGE SCALE GENOMIC DNA]</scope>
    <source>
        <strain evidence="3">MUCL 33604</strain>
    </source>
</reference>
<dbReference type="STRING" id="933084.A0A067PZR7"/>
<dbReference type="EMBL" id="KL197716">
    <property type="protein sequence ID" value="KDQ59370.1"/>
    <property type="molecule type" value="Genomic_DNA"/>
</dbReference>
<organism evidence="2 3">
    <name type="scientific">Jaapia argillacea MUCL 33604</name>
    <dbReference type="NCBI Taxonomy" id="933084"/>
    <lineage>
        <taxon>Eukaryota</taxon>
        <taxon>Fungi</taxon>
        <taxon>Dikarya</taxon>
        <taxon>Basidiomycota</taxon>
        <taxon>Agaricomycotina</taxon>
        <taxon>Agaricomycetes</taxon>
        <taxon>Agaricomycetidae</taxon>
        <taxon>Jaapiales</taxon>
        <taxon>Jaapiaceae</taxon>
        <taxon>Jaapia</taxon>
    </lineage>
</organism>
<feature type="chain" id="PRO_5001643594" description="Serine-threonine/tyrosine-protein kinase catalytic domain-containing protein" evidence="1">
    <location>
        <begin position="24"/>
        <end position="301"/>
    </location>
</feature>
<evidence type="ECO:0008006" key="4">
    <source>
        <dbReference type="Google" id="ProtNLM"/>
    </source>
</evidence>
<dbReference type="InParanoid" id="A0A067PZR7"/>
<dbReference type="Proteomes" id="UP000027265">
    <property type="component" value="Unassembled WGS sequence"/>
</dbReference>
<evidence type="ECO:0000256" key="1">
    <source>
        <dbReference type="SAM" id="SignalP"/>
    </source>
</evidence>
<dbReference type="InterPro" id="IPR036537">
    <property type="entry name" value="Adaptor_Cbl_N_dom_sf"/>
</dbReference>